<organism evidence="1 2">
    <name type="scientific">Paraglomus brasilianum</name>
    <dbReference type="NCBI Taxonomy" id="144538"/>
    <lineage>
        <taxon>Eukaryota</taxon>
        <taxon>Fungi</taxon>
        <taxon>Fungi incertae sedis</taxon>
        <taxon>Mucoromycota</taxon>
        <taxon>Glomeromycotina</taxon>
        <taxon>Glomeromycetes</taxon>
        <taxon>Paraglomerales</taxon>
        <taxon>Paraglomeraceae</taxon>
        <taxon>Paraglomus</taxon>
    </lineage>
</organism>
<dbReference type="AlphaFoldDB" id="A0A9N9F9K4"/>
<sequence>MSTLSIIHLWKRKFKTGVKVSKSRTSDIVLKELNSNKFTGFEMILMYNLGSFDGRALYQQGIISMISCQEFYQIYALYLGDKTDEQLIEDYAIDMNAVQSLDDCIGLVKKTLDTVRDKDDPLYGAKGNEYLNPNNTGLWDQLLGPPLSMADYTSGFNVTTCVSWYEELSSLTEEDVLNTLRPKIISN</sequence>
<comment type="caution">
    <text evidence="1">The sequence shown here is derived from an EMBL/GenBank/DDBJ whole genome shotgun (WGS) entry which is preliminary data.</text>
</comment>
<accession>A0A9N9F9K4</accession>
<evidence type="ECO:0000313" key="2">
    <source>
        <dbReference type="Proteomes" id="UP000789739"/>
    </source>
</evidence>
<dbReference type="Proteomes" id="UP000789739">
    <property type="component" value="Unassembled WGS sequence"/>
</dbReference>
<evidence type="ECO:0000313" key="1">
    <source>
        <dbReference type="EMBL" id="CAG8519131.1"/>
    </source>
</evidence>
<name>A0A9N9F9K4_9GLOM</name>
<keyword evidence="2" id="KW-1185">Reference proteome</keyword>
<gene>
    <name evidence="1" type="ORF">PBRASI_LOCUS3530</name>
</gene>
<proteinExistence type="predicted"/>
<reference evidence="1" key="1">
    <citation type="submission" date="2021-06" db="EMBL/GenBank/DDBJ databases">
        <authorList>
            <person name="Kallberg Y."/>
            <person name="Tangrot J."/>
            <person name="Rosling A."/>
        </authorList>
    </citation>
    <scope>NUCLEOTIDE SEQUENCE</scope>
    <source>
        <strain evidence="1">BR232B</strain>
    </source>
</reference>
<protein>
    <submittedName>
        <fullName evidence="1">10568_t:CDS:1</fullName>
    </submittedName>
</protein>
<dbReference type="EMBL" id="CAJVPI010000323">
    <property type="protein sequence ID" value="CAG8519131.1"/>
    <property type="molecule type" value="Genomic_DNA"/>
</dbReference>